<comment type="caution">
    <text evidence="7">The sequence shown here is derived from an EMBL/GenBank/DDBJ whole genome shotgun (WGS) entry which is preliminary data.</text>
</comment>
<evidence type="ECO:0000256" key="5">
    <source>
        <dbReference type="ARBA" id="ARBA00023295"/>
    </source>
</evidence>
<sequence length="723" mass="82157">MKYIRMKNLLTLFVILTSALFWGTGCNPQTQEKEAYLFAYFTGNGPGEEAVHYAISNDGFNYRALNNNQPVIKADSISLRGGVRDPHILRGDDGKTFYMVLTDLYVPNDGWSNQGMVFLKSNDLVNWTHSTIHIPEVFPETFGDVHRVWAPQTIYDPEVQKYMVYFSMKQGNGPDIIYYAYANDDFTGLETEPKQLFYHPENKSCIDGDIVKKDGQYHLFFKTEGHGNGIKKAVSDQLTEGYTMEDEYLQQTKEAVEGSGIFKLNDSEKYILMYDVYMKGEYQFTQSTDLQEFEVIDQDISMNFHPRHGVVLPITMEEAKRLVDAYGIDEKNLIMGVNNDQVYEKNVDLDQEEETIYLPVKNEVDLSAVDPEFQMFTGYSLSPSGAQDFSNGPVSYTLTKPDGSTQTIEVSAKKDNNPALKGYYADPEIIYSNKTGKFHIYPTSDGFTGWSGTYFKSFSSEDLTNWQDDGVILDLKKDVEWADRNAWAPCAIEKEIDGEYKYFYYFTAAQKVGVAVADDPAGPFVDSGKPLVDFRPEGVRGGQEIDPDVFRDPQTGKEYLYWGNGYLAAVPLNEDMVSFDKSKVKILTPEDGTFREGTEVIFRNGKYYFFWSENDTRSEDYRVRYAFAESPMGPLTIPKNNLVISKAPEKGIYGTGHNSVIQVPGKDEWYIVYHRFTRPHGIDMGRAAGYHREVCIDRLTFDEEGNITQVEPTVSGIKSIKLD</sequence>
<protein>
    <submittedName>
        <fullName evidence="7">Family 43 glycosylhydrolase</fullName>
    </submittedName>
</protein>
<evidence type="ECO:0000256" key="6">
    <source>
        <dbReference type="SAM" id="SignalP"/>
    </source>
</evidence>
<dbReference type="InterPro" id="IPR052176">
    <property type="entry name" value="Glycosyl_Hydrlase_43_Enz"/>
</dbReference>
<dbReference type="Gene3D" id="2.115.10.20">
    <property type="entry name" value="Glycosyl hydrolase domain, family 43"/>
    <property type="match status" value="2"/>
</dbReference>
<dbReference type="InterPro" id="IPR023296">
    <property type="entry name" value="Glyco_hydro_beta-prop_sf"/>
</dbReference>
<evidence type="ECO:0000313" key="8">
    <source>
        <dbReference type="Proteomes" id="UP001589654"/>
    </source>
</evidence>
<gene>
    <name evidence="7" type="ORF">ACFFUR_02380</name>
</gene>
<dbReference type="SUPFAM" id="SSF75005">
    <property type="entry name" value="Arabinanase/levansucrase/invertase"/>
    <property type="match status" value="3"/>
</dbReference>
<evidence type="ECO:0000256" key="3">
    <source>
        <dbReference type="ARBA" id="ARBA00022801"/>
    </source>
</evidence>
<keyword evidence="2" id="KW-0624">Polysaccharide degradation</keyword>
<keyword evidence="6" id="KW-0732">Signal</keyword>
<dbReference type="PANTHER" id="PTHR43772:SF2">
    <property type="entry name" value="PUTATIVE (AFU_ORTHOLOGUE AFUA_2G04480)-RELATED"/>
    <property type="match status" value="1"/>
</dbReference>
<evidence type="ECO:0000256" key="2">
    <source>
        <dbReference type="ARBA" id="ARBA00022651"/>
    </source>
</evidence>
<dbReference type="RefSeq" id="WP_290246887.1">
    <property type="nucleotide sequence ID" value="NZ_JAUFQT010000001.1"/>
</dbReference>
<comment type="similarity">
    <text evidence="1">Belongs to the glycosyl hydrolase 43 family.</text>
</comment>
<keyword evidence="2" id="KW-0858">Xylan degradation</keyword>
<evidence type="ECO:0000313" key="7">
    <source>
        <dbReference type="EMBL" id="MFB9210638.1"/>
    </source>
</evidence>
<dbReference type="PROSITE" id="PS51257">
    <property type="entry name" value="PROKAR_LIPOPROTEIN"/>
    <property type="match status" value="1"/>
</dbReference>
<dbReference type="CDD" id="cd08983">
    <property type="entry name" value="GH43_Bt3655-like"/>
    <property type="match status" value="1"/>
</dbReference>
<accession>A0ABV5J1E8</accession>
<dbReference type="Pfam" id="PF04616">
    <property type="entry name" value="Glyco_hydro_43"/>
    <property type="match status" value="2"/>
</dbReference>
<name>A0ABV5J1E8_9BACT</name>
<keyword evidence="3" id="KW-0378">Hydrolase</keyword>
<reference evidence="7 8" key="1">
    <citation type="submission" date="2024-09" db="EMBL/GenBank/DDBJ databases">
        <authorList>
            <person name="Sun Q."/>
            <person name="Mori K."/>
        </authorList>
    </citation>
    <scope>NUCLEOTIDE SEQUENCE [LARGE SCALE GENOMIC DNA]</scope>
    <source>
        <strain evidence="7 8">CECT 7682</strain>
    </source>
</reference>
<keyword evidence="8" id="KW-1185">Reference proteome</keyword>
<dbReference type="CDD" id="cd18828">
    <property type="entry name" value="GH43_BT3675-like"/>
    <property type="match status" value="1"/>
</dbReference>
<feature type="chain" id="PRO_5046711948" evidence="6">
    <location>
        <begin position="24"/>
        <end position="723"/>
    </location>
</feature>
<dbReference type="Gene3D" id="2.60.40.2340">
    <property type="match status" value="1"/>
</dbReference>
<evidence type="ECO:0000256" key="1">
    <source>
        <dbReference type="ARBA" id="ARBA00009865"/>
    </source>
</evidence>
<dbReference type="EMBL" id="JBHMEW010000008">
    <property type="protein sequence ID" value="MFB9210638.1"/>
    <property type="molecule type" value="Genomic_DNA"/>
</dbReference>
<dbReference type="Proteomes" id="UP001589654">
    <property type="component" value="Unassembled WGS sequence"/>
</dbReference>
<evidence type="ECO:0000256" key="4">
    <source>
        <dbReference type="ARBA" id="ARBA00023277"/>
    </source>
</evidence>
<dbReference type="PANTHER" id="PTHR43772">
    <property type="entry name" value="ENDO-1,4-BETA-XYLANASE"/>
    <property type="match status" value="1"/>
</dbReference>
<keyword evidence="4" id="KW-0119">Carbohydrate metabolism</keyword>
<keyword evidence="5" id="KW-0326">Glycosidase</keyword>
<dbReference type="InterPro" id="IPR006710">
    <property type="entry name" value="Glyco_hydro_43"/>
</dbReference>
<organism evidence="7 8">
    <name type="scientific">Echinicola jeungdonensis</name>
    <dbReference type="NCBI Taxonomy" id="709343"/>
    <lineage>
        <taxon>Bacteria</taxon>
        <taxon>Pseudomonadati</taxon>
        <taxon>Bacteroidota</taxon>
        <taxon>Cytophagia</taxon>
        <taxon>Cytophagales</taxon>
        <taxon>Cyclobacteriaceae</taxon>
        <taxon>Echinicola</taxon>
    </lineage>
</organism>
<proteinExistence type="inferred from homology"/>
<feature type="signal peptide" evidence="6">
    <location>
        <begin position="1"/>
        <end position="23"/>
    </location>
</feature>